<protein>
    <submittedName>
        <fullName evidence="2">Unnamed protein product</fullName>
    </submittedName>
</protein>
<feature type="compositionally biased region" description="Acidic residues" evidence="1">
    <location>
        <begin position="696"/>
        <end position="705"/>
    </location>
</feature>
<reference evidence="2" key="1">
    <citation type="submission" date="2023-04" db="EMBL/GenBank/DDBJ databases">
        <title>Ambrosiozyma monospora NBRC 1965.</title>
        <authorList>
            <person name="Ichikawa N."/>
            <person name="Sato H."/>
            <person name="Tonouchi N."/>
        </authorList>
    </citation>
    <scope>NUCLEOTIDE SEQUENCE</scope>
    <source>
        <strain evidence="2">NBRC 1965</strain>
    </source>
</reference>
<feature type="region of interest" description="Disordered" evidence="1">
    <location>
        <begin position="43"/>
        <end position="67"/>
    </location>
</feature>
<sequence length="716" mass="79361">MTIDLGPRPAHFFTLPANKVSLVKPNQKKTTFEKFKSKFKQMFQNSSSAKHRTRTSFNGSPKNANGKMLQSRGVPVYNSNRFFVVSPSANPPVSKLPRIPSPELRSPVQKALVNAKDSTNLSSKQIEAPQPRVLRSYSKKISNDVSKENRNSLHDPQLLAEFEKDFTIDTDDTAVVTESGGFEENVYDVDVIQKDVTVVDASDQDFAIGSAFLKVVAVAQDDNVNDVHPDTDADNIFVDPDKSKDSEKNWMDTSGLSIGGDFSVTVNDCYNEDIDNSADASVGSSVPTDDVISLGVADQRIIDLENISTPCSVRTSGNQFLTPENDDYEDNLQLADLSEICDNGLSSSDDSLSDGMNDEIAEVLNISLEEFDLFEELEGPTETVYKRGSKSSSELNEIYDDEALSSRDKDIINSVLSSVEEQIQNKIMVVLTEPNGYWKLNEKVHVHELCTCECDNKNTVQRPLSIDQALSLANYDSEEFPLKSMIDCDAIYETVMAYADSRKLVNHATVKGPVIFHAPYDPVIKIPRARSNSHYDRIQPMDMIGEEDESSAETMYDQIQSDAAANDEIDSLKAQIDTLKVQILEAGMHVKRLDTMCAKKEVLLEKSQINNETYSELTTTSIPSVSTITPLQRTTLIIPTSNIIHEAKSEEVPKHQKLTAEGTMKSLSNVASVFTIPNPGCSPISKFDHDTWDDIFESSDSDSEDPIFSSIDSYSY</sequence>
<proteinExistence type="predicted"/>
<organism evidence="2 3">
    <name type="scientific">Ambrosiozyma monospora</name>
    <name type="common">Yeast</name>
    <name type="synonym">Endomycopsis monosporus</name>
    <dbReference type="NCBI Taxonomy" id="43982"/>
    <lineage>
        <taxon>Eukaryota</taxon>
        <taxon>Fungi</taxon>
        <taxon>Dikarya</taxon>
        <taxon>Ascomycota</taxon>
        <taxon>Saccharomycotina</taxon>
        <taxon>Pichiomycetes</taxon>
        <taxon>Pichiales</taxon>
        <taxon>Pichiaceae</taxon>
        <taxon>Ambrosiozyma</taxon>
    </lineage>
</organism>
<dbReference type="AlphaFoldDB" id="A0A9W6YT35"/>
<name>A0A9W6YT35_AMBMO</name>
<dbReference type="EMBL" id="BSXU01000139">
    <property type="protein sequence ID" value="GMG19488.1"/>
    <property type="molecule type" value="Genomic_DNA"/>
</dbReference>
<accession>A0A9W6YT35</accession>
<gene>
    <name evidence="2" type="ORF">Amon01_000050800</name>
</gene>
<dbReference type="Proteomes" id="UP001165063">
    <property type="component" value="Unassembled WGS sequence"/>
</dbReference>
<evidence type="ECO:0000313" key="2">
    <source>
        <dbReference type="EMBL" id="GMG19488.1"/>
    </source>
</evidence>
<feature type="region of interest" description="Disordered" evidence="1">
    <location>
        <begin position="696"/>
        <end position="716"/>
    </location>
</feature>
<evidence type="ECO:0000313" key="3">
    <source>
        <dbReference type="Proteomes" id="UP001165063"/>
    </source>
</evidence>
<feature type="compositionally biased region" description="Low complexity" evidence="1">
    <location>
        <begin position="706"/>
        <end position="716"/>
    </location>
</feature>
<keyword evidence="3" id="KW-1185">Reference proteome</keyword>
<comment type="caution">
    <text evidence="2">The sequence shown here is derived from an EMBL/GenBank/DDBJ whole genome shotgun (WGS) entry which is preliminary data.</text>
</comment>
<evidence type="ECO:0000256" key="1">
    <source>
        <dbReference type="SAM" id="MobiDB-lite"/>
    </source>
</evidence>